<evidence type="ECO:0000313" key="1">
    <source>
        <dbReference type="EMBL" id="MBO1081743.1"/>
    </source>
</evidence>
<dbReference type="RefSeq" id="WP_207419928.1">
    <property type="nucleotide sequence ID" value="NZ_CP061182.1"/>
</dbReference>
<gene>
    <name evidence="1" type="ORF">IAI61_22170</name>
</gene>
<keyword evidence="2" id="KW-1185">Reference proteome</keyword>
<dbReference type="SUPFAM" id="SSF50494">
    <property type="entry name" value="Trypsin-like serine proteases"/>
    <property type="match status" value="1"/>
</dbReference>
<protein>
    <submittedName>
        <fullName evidence="1">Trypsin-like peptidase domain-containing protein</fullName>
    </submittedName>
</protein>
<dbReference type="Pfam" id="PF13365">
    <property type="entry name" value="Trypsin_2"/>
    <property type="match status" value="1"/>
</dbReference>
<sequence length="280" mass="30763">MNREPYRIAHTPVHPISASIVMIEMIAELSDHSEISLGTGTGFLEDFEGKKYLVTNWHCVTGRDPLSGQPRATDGVIPNKFKIRFHKIKENSIDVGNPIIGVFDLDEPWIMHPAGQDIDIAAVEIPNDWDFIKYSIRSVVGAFDPMLAVGDEVFIIGFPLSMGPSGSLPLWKRGSVASEPAVPAFGQPCYLVDSASRPGMSGSPILGRIISAKDYPNLPGNGPVTKDTLISYTPTWSFLGIYSGRIGVKDLFEAQIGKVWRPETIQEMLGNPRKLDFILK</sequence>
<dbReference type="InterPro" id="IPR009003">
    <property type="entry name" value="Peptidase_S1_PA"/>
</dbReference>
<organism evidence="1 2">
    <name type="scientific">Roseomonas haemaphysalidis</name>
    <dbReference type="NCBI Taxonomy" id="2768162"/>
    <lineage>
        <taxon>Bacteria</taxon>
        <taxon>Pseudomonadati</taxon>
        <taxon>Pseudomonadota</taxon>
        <taxon>Alphaproteobacteria</taxon>
        <taxon>Acetobacterales</taxon>
        <taxon>Roseomonadaceae</taxon>
        <taxon>Roseomonas</taxon>
    </lineage>
</organism>
<dbReference type="Proteomes" id="UP001518989">
    <property type="component" value="Unassembled WGS sequence"/>
</dbReference>
<reference evidence="1 2" key="1">
    <citation type="submission" date="2020-09" db="EMBL/GenBank/DDBJ databases">
        <title>Roseomonas.</title>
        <authorList>
            <person name="Zhu W."/>
        </authorList>
    </citation>
    <scope>NUCLEOTIDE SEQUENCE [LARGE SCALE GENOMIC DNA]</scope>
    <source>
        <strain evidence="1 2">573</strain>
    </source>
</reference>
<accession>A0ABS3KW95</accession>
<dbReference type="EMBL" id="JACTNG010000019">
    <property type="protein sequence ID" value="MBO1081743.1"/>
    <property type="molecule type" value="Genomic_DNA"/>
</dbReference>
<evidence type="ECO:0000313" key="2">
    <source>
        <dbReference type="Proteomes" id="UP001518989"/>
    </source>
</evidence>
<proteinExistence type="predicted"/>
<name>A0ABS3KW95_9PROT</name>
<comment type="caution">
    <text evidence="1">The sequence shown here is derived from an EMBL/GenBank/DDBJ whole genome shotgun (WGS) entry which is preliminary data.</text>
</comment>
<dbReference type="Gene3D" id="2.40.10.120">
    <property type="match status" value="1"/>
</dbReference>